<accession>A0A6J4U317</accession>
<protein>
    <submittedName>
        <fullName evidence="1">Uncharacterized protein</fullName>
    </submittedName>
</protein>
<organism evidence="1">
    <name type="scientific">uncultured Thermomicrobiales bacterium</name>
    <dbReference type="NCBI Taxonomy" id="1645740"/>
    <lineage>
        <taxon>Bacteria</taxon>
        <taxon>Pseudomonadati</taxon>
        <taxon>Thermomicrobiota</taxon>
        <taxon>Thermomicrobia</taxon>
        <taxon>Thermomicrobiales</taxon>
        <taxon>environmental samples</taxon>
    </lineage>
</organism>
<dbReference type="EMBL" id="CADCWG010000042">
    <property type="protein sequence ID" value="CAA9539538.1"/>
    <property type="molecule type" value="Genomic_DNA"/>
</dbReference>
<dbReference type="AlphaFoldDB" id="A0A6J4U317"/>
<name>A0A6J4U317_9BACT</name>
<gene>
    <name evidence="1" type="ORF">AVDCRST_MAG49-697</name>
</gene>
<reference evidence="1" key="1">
    <citation type="submission" date="2020-02" db="EMBL/GenBank/DDBJ databases">
        <authorList>
            <person name="Meier V. D."/>
        </authorList>
    </citation>
    <scope>NUCLEOTIDE SEQUENCE</scope>
    <source>
        <strain evidence="1">AVDCRST_MAG49</strain>
    </source>
</reference>
<sequence length="230" mass="23949">MELAVAFVLFALLGVLANRFGHDSRPGLATGERALVTLGPRRSDPATDEILAEELRAASRARATRALAAGGRTASARRDDGGQGMEPRLDLATPALVGAAVRIEEEAFGAVGLHLDAARARDLAAALGEAATVAQAEPGGTWAWSAVERVLGTLGRRELAGLVANTSLVTAGTDHGPDDGSAPDPVCDVLRHLLRDRLVDVLRICAGQPPFWSWVAITTAEQGERSPLAA</sequence>
<proteinExistence type="predicted"/>
<evidence type="ECO:0000313" key="1">
    <source>
        <dbReference type="EMBL" id="CAA9539538.1"/>
    </source>
</evidence>